<evidence type="ECO:0000313" key="2">
    <source>
        <dbReference type="EMBL" id="GAV27714.1"/>
    </source>
</evidence>
<protein>
    <submittedName>
        <fullName evidence="2">Uncharacterized protein</fullName>
    </submittedName>
</protein>
<sequence length="287" mass="31596">MSGRHARYAVPQPIENCPHDPVPDPADVVLYALPHPAVHQRLNVAPGPDPCQLGAFLQRLEQLLLQLPHLLPAETASEYLVGKLQDPENRLGLHPVQVQEGDSPAGHFLMIWKWANNTGLGQVQLKCYLANSKNVKKVIEKNLRLLKRNPNLPNTNTDNSLTLPQDMLYRLADEVGICNVTTANYLEPAPFGELTSRSASTPSALSSTQSSSSSTSSTDSVNTLEPAQRTVLAERLGESVTLLTDDNEYQYSLPDYETAMLQKVQEHERMMNSLVKLPSYATGTYSG</sequence>
<dbReference type="EMBL" id="BDGI01000044">
    <property type="protein sequence ID" value="GAV27714.1"/>
    <property type="molecule type" value="Genomic_DNA"/>
</dbReference>
<feature type="compositionally biased region" description="Low complexity" evidence="1">
    <location>
        <begin position="196"/>
        <end position="220"/>
    </location>
</feature>
<proteinExistence type="predicted"/>
<evidence type="ECO:0000313" key="3">
    <source>
        <dbReference type="Proteomes" id="UP000186136"/>
    </source>
</evidence>
<keyword evidence="3" id="KW-1185">Reference proteome</keyword>
<dbReference type="OrthoDB" id="10448101at2759"/>
<reference evidence="2 3" key="1">
    <citation type="submission" date="2016-08" db="EMBL/GenBank/DDBJ databases">
        <title>Whole genome shotgun sequence of Pichia membranifaciens KS47-1.</title>
        <authorList>
            <person name="Konishi M."/>
            <person name="Ishida M."/>
            <person name="Arakawa T."/>
            <person name="Kato Y."/>
            <person name="Horiuchi J."/>
        </authorList>
    </citation>
    <scope>NUCLEOTIDE SEQUENCE [LARGE SCALE GENOMIC DNA]</scope>
    <source>
        <strain evidence="2 3">KS47-1</strain>
    </source>
</reference>
<name>A0A1Q2YDW4_9ASCO</name>
<dbReference type="AlphaFoldDB" id="A0A1Q2YDW4"/>
<dbReference type="Proteomes" id="UP000186136">
    <property type="component" value="Unassembled WGS sequence"/>
</dbReference>
<organism evidence="2 3">
    <name type="scientific">Pichia membranifaciens</name>
    <dbReference type="NCBI Taxonomy" id="4926"/>
    <lineage>
        <taxon>Eukaryota</taxon>
        <taxon>Fungi</taxon>
        <taxon>Dikarya</taxon>
        <taxon>Ascomycota</taxon>
        <taxon>Saccharomycotina</taxon>
        <taxon>Pichiomycetes</taxon>
        <taxon>Pichiales</taxon>
        <taxon>Pichiaceae</taxon>
        <taxon>Pichia</taxon>
    </lineage>
</organism>
<accession>A0A1Q2YDW4</accession>
<feature type="region of interest" description="Disordered" evidence="1">
    <location>
        <begin position="196"/>
        <end position="225"/>
    </location>
</feature>
<evidence type="ECO:0000256" key="1">
    <source>
        <dbReference type="SAM" id="MobiDB-lite"/>
    </source>
</evidence>
<gene>
    <name evidence="2" type="ORF">PMKS-001182</name>
</gene>
<comment type="caution">
    <text evidence="2">The sequence shown here is derived from an EMBL/GenBank/DDBJ whole genome shotgun (WGS) entry which is preliminary data.</text>
</comment>